<evidence type="ECO:0000256" key="1">
    <source>
        <dbReference type="SAM" id="MobiDB-lite"/>
    </source>
</evidence>
<name>A0AAE0W8V0_9BIVA</name>
<evidence type="ECO:0000313" key="3">
    <source>
        <dbReference type="Proteomes" id="UP001195483"/>
    </source>
</evidence>
<accession>A0AAE0W8V0</accession>
<feature type="non-terminal residue" evidence="2">
    <location>
        <position position="1"/>
    </location>
</feature>
<keyword evidence="3" id="KW-1185">Reference proteome</keyword>
<sequence length="65" mass="6875">AVHPEPTCSEPHSPALDCDRHDSKDVTGTVSEPVTIPQEAVAAVLIVRLISLDTVLCAQADTRTP</sequence>
<proteinExistence type="predicted"/>
<dbReference type="AlphaFoldDB" id="A0AAE0W8V0"/>
<organism evidence="2 3">
    <name type="scientific">Potamilus streckersoni</name>
    <dbReference type="NCBI Taxonomy" id="2493646"/>
    <lineage>
        <taxon>Eukaryota</taxon>
        <taxon>Metazoa</taxon>
        <taxon>Spiralia</taxon>
        <taxon>Lophotrochozoa</taxon>
        <taxon>Mollusca</taxon>
        <taxon>Bivalvia</taxon>
        <taxon>Autobranchia</taxon>
        <taxon>Heteroconchia</taxon>
        <taxon>Palaeoheterodonta</taxon>
        <taxon>Unionida</taxon>
        <taxon>Unionoidea</taxon>
        <taxon>Unionidae</taxon>
        <taxon>Ambleminae</taxon>
        <taxon>Lampsilini</taxon>
        <taxon>Potamilus</taxon>
    </lineage>
</organism>
<protein>
    <submittedName>
        <fullName evidence="2">Uncharacterized protein</fullName>
    </submittedName>
</protein>
<reference evidence="2" key="2">
    <citation type="journal article" date="2021" name="Genome Biol. Evol.">
        <title>Developing a high-quality reference genome for a parasitic bivalve with doubly uniparental inheritance (Bivalvia: Unionida).</title>
        <authorList>
            <person name="Smith C.H."/>
        </authorList>
    </citation>
    <scope>NUCLEOTIDE SEQUENCE</scope>
    <source>
        <strain evidence="2">CHS0354</strain>
        <tissue evidence="2">Mantle</tissue>
    </source>
</reference>
<feature type="region of interest" description="Disordered" evidence="1">
    <location>
        <begin position="1"/>
        <end position="29"/>
    </location>
</feature>
<dbReference type="Proteomes" id="UP001195483">
    <property type="component" value="Unassembled WGS sequence"/>
</dbReference>
<reference evidence="2" key="1">
    <citation type="journal article" date="2021" name="Genome Biol. Evol.">
        <title>A High-Quality Reference Genome for a Parasitic Bivalve with Doubly Uniparental Inheritance (Bivalvia: Unionida).</title>
        <authorList>
            <person name="Smith C.H."/>
        </authorList>
    </citation>
    <scope>NUCLEOTIDE SEQUENCE</scope>
    <source>
        <strain evidence="2">CHS0354</strain>
    </source>
</reference>
<reference evidence="2" key="3">
    <citation type="submission" date="2023-05" db="EMBL/GenBank/DDBJ databases">
        <authorList>
            <person name="Smith C.H."/>
        </authorList>
    </citation>
    <scope>NUCLEOTIDE SEQUENCE</scope>
    <source>
        <strain evidence="2">CHS0354</strain>
        <tissue evidence="2">Mantle</tissue>
    </source>
</reference>
<dbReference type="EMBL" id="JAEAOA010002343">
    <property type="protein sequence ID" value="KAK3605384.1"/>
    <property type="molecule type" value="Genomic_DNA"/>
</dbReference>
<evidence type="ECO:0000313" key="2">
    <source>
        <dbReference type="EMBL" id="KAK3605384.1"/>
    </source>
</evidence>
<gene>
    <name evidence="2" type="ORF">CHS0354_040985</name>
</gene>
<comment type="caution">
    <text evidence="2">The sequence shown here is derived from an EMBL/GenBank/DDBJ whole genome shotgun (WGS) entry which is preliminary data.</text>
</comment>